<dbReference type="PANTHER" id="PTHR12918">
    <property type="entry name" value="CYSTEINE DIOXYGENASE"/>
    <property type="match status" value="1"/>
</dbReference>
<dbReference type="GO" id="GO:0051213">
    <property type="term" value="F:dioxygenase activity"/>
    <property type="evidence" value="ECO:0007669"/>
    <property type="project" value="UniProtKB-KW"/>
</dbReference>
<reference evidence="6 7" key="1">
    <citation type="submission" date="2024-09" db="EMBL/GenBank/DDBJ databases">
        <authorList>
            <person name="Sun Q."/>
            <person name="Mori K."/>
        </authorList>
    </citation>
    <scope>NUCLEOTIDE SEQUENCE [LARGE SCALE GENOMIC DNA]</scope>
    <source>
        <strain evidence="6 7">NCAIM B.02529</strain>
    </source>
</reference>
<comment type="similarity">
    <text evidence="1">Belongs to the cysteine dioxygenase family.</text>
</comment>
<proteinExistence type="inferred from homology"/>
<keyword evidence="7" id="KW-1185">Reference proteome</keyword>
<gene>
    <name evidence="6" type="ORF">ACFFGV_20955</name>
</gene>
<dbReference type="InterPro" id="IPR014710">
    <property type="entry name" value="RmlC-like_jellyroll"/>
</dbReference>
<organism evidence="6 7">
    <name type="scientific">Pontibacillus salicampi</name>
    <dbReference type="NCBI Taxonomy" id="1449801"/>
    <lineage>
        <taxon>Bacteria</taxon>
        <taxon>Bacillati</taxon>
        <taxon>Bacillota</taxon>
        <taxon>Bacilli</taxon>
        <taxon>Bacillales</taxon>
        <taxon>Bacillaceae</taxon>
        <taxon>Pontibacillus</taxon>
    </lineage>
</organism>
<dbReference type="EMBL" id="JBHLTP010000024">
    <property type="protein sequence ID" value="MFC0526049.1"/>
    <property type="molecule type" value="Genomic_DNA"/>
</dbReference>
<name>A0ABV6LUV3_9BACI</name>
<evidence type="ECO:0000256" key="3">
    <source>
        <dbReference type="ARBA" id="ARBA00022964"/>
    </source>
</evidence>
<dbReference type="Proteomes" id="UP001589836">
    <property type="component" value="Unassembled WGS sequence"/>
</dbReference>
<evidence type="ECO:0000256" key="1">
    <source>
        <dbReference type="ARBA" id="ARBA00006622"/>
    </source>
</evidence>
<dbReference type="InterPro" id="IPR011051">
    <property type="entry name" value="RmlC_Cupin_sf"/>
</dbReference>
<evidence type="ECO:0000256" key="5">
    <source>
        <dbReference type="ARBA" id="ARBA00023004"/>
    </source>
</evidence>
<evidence type="ECO:0000313" key="6">
    <source>
        <dbReference type="EMBL" id="MFC0526049.1"/>
    </source>
</evidence>
<dbReference type="Pfam" id="PF05995">
    <property type="entry name" value="CDO_I"/>
    <property type="match status" value="1"/>
</dbReference>
<dbReference type="Gene3D" id="2.60.120.10">
    <property type="entry name" value="Jelly Rolls"/>
    <property type="match status" value="1"/>
</dbReference>
<evidence type="ECO:0000256" key="4">
    <source>
        <dbReference type="ARBA" id="ARBA00023002"/>
    </source>
</evidence>
<sequence length="190" mass="21404">MKVLGDFSQRVTKVLGGLADIKSDDLKEALLALEATPEDLKPHLETAQGKPYYRTLLYQDEQVELLVMNWSQLECAPHDHGESYGWVQVVDGASLHTVYEVKDNKLPEELFEERQEKGNLFFAPKKGVHKMKDAGGTGLMTLHLYAPPISGMIVYDLNVCAACIVSDDCGAWWPEETRQKVKEIKLERSK</sequence>
<dbReference type="PANTHER" id="PTHR12918:SF1">
    <property type="entry name" value="CYSTEINE DIOXYGENASE TYPE 1"/>
    <property type="match status" value="1"/>
</dbReference>
<keyword evidence="3 6" id="KW-0223">Dioxygenase</keyword>
<dbReference type="CDD" id="cd10548">
    <property type="entry name" value="cupin_CDO"/>
    <property type="match status" value="1"/>
</dbReference>
<dbReference type="InterPro" id="IPR010300">
    <property type="entry name" value="CDO_1"/>
</dbReference>
<comment type="caution">
    <text evidence="6">The sequence shown here is derived from an EMBL/GenBank/DDBJ whole genome shotgun (WGS) entry which is preliminary data.</text>
</comment>
<keyword evidence="5" id="KW-0408">Iron</keyword>
<evidence type="ECO:0000256" key="2">
    <source>
        <dbReference type="ARBA" id="ARBA00022723"/>
    </source>
</evidence>
<evidence type="ECO:0000313" key="7">
    <source>
        <dbReference type="Proteomes" id="UP001589836"/>
    </source>
</evidence>
<accession>A0ABV6LUV3</accession>
<dbReference type="SUPFAM" id="SSF51182">
    <property type="entry name" value="RmlC-like cupins"/>
    <property type="match status" value="1"/>
</dbReference>
<keyword evidence="2" id="KW-0479">Metal-binding</keyword>
<keyword evidence="4" id="KW-0560">Oxidoreductase</keyword>
<protein>
    <submittedName>
        <fullName evidence="6">Cysteine dioxygenase family protein</fullName>
    </submittedName>
</protein>